<evidence type="ECO:0000256" key="1">
    <source>
        <dbReference type="SAM" id="MobiDB-lite"/>
    </source>
</evidence>
<dbReference type="EMBL" id="NCKV01002247">
    <property type="protein sequence ID" value="RWS27112.1"/>
    <property type="molecule type" value="Genomic_DNA"/>
</dbReference>
<evidence type="ECO:0000259" key="2">
    <source>
        <dbReference type="PROSITE" id="PS50833"/>
    </source>
</evidence>
<dbReference type="PROSITE" id="PS50833">
    <property type="entry name" value="BRIX"/>
    <property type="match status" value="1"/>
</dbReference>
<reference evidence="3 4" key="1">
    <citation type="journal article" date="2018" name="Gigascience">
        <title>Genomes of trombidid mites reveal novel predicted allergens and laterally-transferred genes associated with secondary metabolism.</title>
        <authorList>
            <person name="Dong X."/>
            <person name="Chaisiri K."/>
            <person name="Xia D."/>
            <person name="Armstrong S.D."/>
            <person name="Fang Y."/>
            <person name="Donnelly M.J."/>
            <person name="Kadowaki T."/>
            <person name="McGarry J.W."/>
            <person name="Darby A.C."/>
            <person name="Makepeace B.L."/>
        </authorList>
    </citation>
    <scope>NUCLEOTIDE SEQUENCE [LARGE SCALE GENOMIC DNA]</scope>
    <source>
        <strain evidence="3">UoL-UT</strain>
    </source>
</reference>
<dbReference type="Pfam" id="PF04427">
    <property type="entry name" value="Brix"/>
    <property type="match status" value="1"/>
</dbReference>
<organism evidence="3 4">
    <name type="scientific">Leptotrombidium deliense</name>
    <dbReference type="NCBI Taxonomy" id="299467"/>
    <lineage>
        <taxon>Eukaryota</taxon>
        <taxon>Metazoa</taxon>
        <taxon>Ecdysozoa</taxon>
        <taxon>Arthropoda</taxon>
        <taxon>Chelicerata</taxon>
        <taxon>Arachnida</taxon>
        <taxon>Acari</taxon>
        <taxon>Acariformes</taxon>
        <taxon>Trombidiformes</taxon>
        <taxon>Prostigmata</taxon>
        <taxon>Anystina</taxon>
        <taxon>Parasitengona</taxon>
        <taxon>Trombiculoidea</taxon>
        <taxon>Trombiculidae</taxon>
        <taxon>Leptotrombidium</taxon>
    </lineage>
</organism>
<sequence>FEEHDDEECEDENCESEEQSDNEEEEGESENNKSSKKNEENIEDKLAHKDSILSAIRNKLRRRELYLKFKEEKRKAKKEARKERQRLYERLGDEAPPKAVPKTIDSMREVDVTTVDPDDEEVKEDEATDQFASYFRGDREPKVLITTSDNPHTKTIKFCRELMQTIPNSEFRWRNRSSIKKMVKAASARNYTDIIIINEDLRKPNALLLIHLPDGPTAFFRMSSVRYCKNIKRRAMLSSHRPEVIINNFDTRLGHTVGRMIASLFHFDPQFSGRRVVTFHNQRDYIFFRHHRYEFKSGEKVAIQEIGPRFTLRLKWVQNGTFDTKYGEYEWVLKRHEMETSRRRFFL</sequence>
<dbReference type="GO" id="GO:0030687">
    <property type="term" value="C:preribosome, large subunit precursor"/>
    <property type="evidence" value="ECO:0007669"/>
    <property type="project" value="TreeGrafter"/>
</dbReference>
<dbReference type="PANTHER" id="PTHR22734">
    <property type="entry name" value="U3 SMALL NUCLEOLAR RIBONUCLEOPROTEIN PROTEIN IMP4"/>
    <property type="match status" value="1"/>
</dbReference>
<comment type="caution">
    <text evidence="3">The sequence shown here is derived from an EMBL/GenBank/DDBJ whole genome shotgun (WGS) entry which is preliminary data.</text>
</comment>
<dbReference type="Gene3D" id="3.40.50.10480">
    <property type="entry name" value="Probable brix-domain ribosomal biogenesis protein"/>
    <property type="match status" value="1"/>
</dbReference>
<feature type="region of interest" description="Disordered" evidence="1">
    <location>
        <begin position="1"/>
        <end position="53"/>
    </location>
</feature>
<dbReference type="PANTHER" id="PTHR22734:SF3">
    <property type="entry name" value="RIBOSOME PRODUCTION FACTOR 1"/>
    <property type="match status" value="1"/>
</dbReference>
<dbReference type="SMART" id="SM00879">
    <property type="entry name" value="Brix"/>
    <property type="match status" value="1"/>
</dbReference>
<dbReference type="VEuPathDB" id="VectorBase:LDEU004929"/>
<dbReference type="AlphaFoldDB" id="A0A443SHZ6"/>
<dbReference type="GO" id="GO:0005730">
    <property type="term" value="C:nucleolus"/>
    <property type="evidence" value="ECO:0007669"/>
    <property type="project" value="TreeGrafter"/>
</dbReference>
<dbReference type="STRING" id="299467.A0A443SHZ6"/>
<dbReference type="Proteomes" id="UP000288716">
    <property type="component" value="Unassembled WGS sequence"/>
</dbReference>
<feature type="compositionally biased region" description="Acidic residues" evidence="1">
    <location>
        <begin position="1"/>
        <end position="29"/>
    </location>
</feature>
<protein>
    <submittedName>
        <fullName evidence="3">Ribosome production factor 1-like protein</fullName>
    </submittedName>
</protein>
<name>A0A443SHZ6_9ACAR</name>
<evidence type="ECO:0000313" key="3">
    <source>
        <dbReference type="EMBL" id="RWS27112.1"/>
    </source>
</evidence>
<evidence type="ECO:0000313" key="4">
    <source>
        <dbReference type="Proteomes" id="UP000288716"/>
    </source>
</evidence>
<dbReference type="OrthoDB" id="264354at2759"/>
<dbReference type="FunFam" id="3.40.50.10480:FF:000002">
    <property type="entry name" value="Ribosome production factor 1"/>
    <property type="match status" value="1"/>
</dbReference>
<feature type="domain" description="Brix" evidence="2">
    <location>
        <begin position="141"/>
        <end position="323"/>
    </location>
</feature>
<dbReference type="InterPro" id="IPR007109">
    <property type="entry name" value="Brix"/>
</dbReference>
<dbReference type="GO" id="GO:0000460">
    <property type="term" value="P:maturation of 5.8S rRNA"/>
    <property type="evidence" value="ECO:0007669"/>
    <property type="project" value="TreeGrafter"/>
</dbReference>
<dbReference type="SUPFAM" id="SSF52954">
    <property type="entry name" value="Class II aaRS ABD-related"/>
    <property type="match status" value="1"/>
</dbReference>
<dbReference type="GO" id="GO:0000470">
    <property type="term" value="P:maturation of LSU-rRNA"/>
    <property type="evidence" value="ECO:0007669"/>
    <property type="project" value="TreeGrafter"/>
</dbReference>
<dbReference type="GO" id="GO:0042134">
    <property type="term" value="F:rRNA primary transcript binding"/>
    <property type="evidence" value="ECO:0007669"/>
    <property type="project" value="InterPro"/>
</dbReference>
<dbReference type="InterPro" id="IPR044281">
    <property type="entry name" value="IMP4/RPF1"/>
</dbReference>
<accession>A0A443SHZ6</accession>
<feature type="non-terminal residue" evidence="3">
    <location>
        <position position="1"/>
    </location>
</feature>
<feature type="compositionally biased region" description="Basic and acidic residues" evidence="1">
    <location>
        <begin position="30"/>
        <end position="51"/>
    </location>
</feature>
<proteinExistence type="predicted"/>
<keyword evidence="4" id="KW-1185">Reference proteome</keyword>
<gene>
    <name evidence="3" type="ORF">B4U80_09804</name>
</gene>